<comment type="similarity">
    <text evidence="1 2">Belongs to the Iojap/RsfS family.</text>
</comment>
<dbReference type="GeneID" id="34759395"/>
<dbReference type="GO" id="GO:0043023">
    <property type="term" value="F:ribosomal large subunit binding"/>
    <property type="evidence" value="ECO:0007669"/>
    <property type="project" value="TreeGrafter"/>
</dbReference>
<dbReference type="SUPFAM" id="SSF81301">
    <property type="entry name" value="Nucleotidyltransferase"/>
    <property type="match status" value="1"/>
</dbReference>
<evidence type="ECO:0000256" key="2">
    <source>
        <dbReference type="HAMAP-Rule" id="MF_01477"/>
    </source>
</evidence>
<dbReference type="Proteomes" id="UP000219259">
    <property type="component" value="Unassembled WGS sequence"/>
</dbReference>
<sequence>MNQTKTLVNAVVKGLQEKKGKRIVTVDMSQLSGAICEYMVICEGNSPTQVSSLSDSVWDIVRTDAGEKPLSMEGNRNAQWIGMDYGTVLVHIFMPEQRSFYNLENLWADSKIKAIPDLD</sequence>
<evidence type="ECO:0000313" key="4">
    <source>
        <dbReference type="EMBL" id="SCQ23424.1"/>
    </source>
</evidence>
<dbReference type="PANTHER" id="PTHR21043:SF0">
    <property type="entry name" value="MITOCHONDRIAL ASSEMBLY OF RIBOSOMAL LARGE SUBUNIT PROTEIN 1"/>
    <property type="match status" value="1"/>
</dbReference>
<dbReference type="GO" id="GO:0005737">
    <property type="term" value="C:cytoplasm"/>
    <property type="evidence" value="ECO:0007669"/>
    <property type="project" value="UniProtKB-SubCell"/>
</dbReference>
<dbReference type="GO" id="GO:0090071">
    <property type="term" value="P:negative regulation of ribosome biogenesis"/>
    <property type="evidence" value="ECO:0007669"/>
    <property type="project" value="UniProtKB-UniRule"/>
</dbReference>
<dbReference type="GO" id="GO:0017148">
    <property type="term" value="P:negative regulation of translation"/>
    <property type="evidence" value="ECO:0007669"/>
    <property type="project" value="UniProtKB-UniRule"/>
</dbReference>
<dbReference type="RefSeq" id="WP_014225656.1">
    <property type="nucleotide sequence ID" value="NZ_CAJPTF010000063.1"/>
</dbReference>
<comment type="subcellular location">
    <subcellularLocation>
        <location evidence="2">Cytoplasm</location>
    </subcellularLocation>
</comment>
<dbReference type="Proteomes" id="UP000182057">
    <property type="component" value="Unassembled WGS sequence"/>
</dbReference>
<dbReference type="HAMAP" id="MF_01477">
    <property type="entry name" value="Iojap_RsfS"/>
    <property type="match status" value="1"/>
</dbReference>
<name>A0A1D3UT67_TANFO</name>
<dbReference type="Gene3D" id="3.30.460.10">
    <property type="entry name" value="Beta Polymerase, domain 2"/>
    <property type="match status" value="1"/>
</dbReference>
<evidence type="ECO:0000313" key="5">
    <source>
        <dbReference type="Proteomes" id="UP000182057"/>
    </source>
</evidence>
<evidence type="ECO:0000256" key="1">
    <source>
        <dbReference type="ARBA" id="ARBA00010574"/>
    </source>
</evidence>
<accession>A0A1D3UT67</accession>
<gene>
    <name evidence="2 4" type="primary">rsfS</name>
    <name evidence="3" type="ORF">CLI86_09920</name>
    <name evidence="4" type="ORF">TFUB20_02041</name>
</gene>
<evidence type="ECO:0000313" key="3">
    <source>
        <dbReference type="EMBL" id="PDP43155.1"/>
    </source>
</evidence>
<comment type="function">
    <text evidence="2">Functions as a ribosomal silencing factor. Interacts with ribosomal protein uL14 (rplN), blocking formation of intersubunit bridge B8. Prevents association of the 30S and 50S ribosomal subunits and the formation of functional ribosomes, thus repressing translation.</text>
</comment>
<dbReference type="InterPro" id="IPR043519">
    <property type="entry name" value="NT_sf"/>
</dbReference>
<dbReference type="EMBL" id="FMMM01000070">
    <property type="protein sequence ID" value="SCQ23424.1"/>
    <property type="molecule type" value="Genomic_DNA"/>
</dbReference>
<reference evidence="4 5" key="1">
    <citation type="submission" date="2016-09" db="EMBL/GenBank/DDBJ databases">
        <authorList>
            <person name="Capua I."/>
            <person name="De Benedictis P."/>
            <person name="Joannis T."/>
            <person name="Lombin L.H."/>
            <person name="Cattoli G."/>
        </authorList>
    </citation>
    <scope>NUCLEOTIDE SEQUENCE [LARGE SCALE GENOMIC DNA]</scope>
    <source>
        <strain evidence="4 5">UB20</strain>
    </source>
</reference>
<dbReference type="OMA" id="YNLEAFW"/>
<dbReference type="InterPro" id="IPR004394">
    <property type="entry name" value="Iojap/RsfS/C7orf30"/>
</dbReference>
<organism evidence="4 5">
    <name type="scientific">Tannerella forsythia</name>
    <name type="common">Bacteroides forsythus</name>
    <dbReference type="NCBI Taxonomy" id="28112"/>
    <lineage>
        <taxon>Bacteria</taxon>
        <taxon>Pseudomonadati</taxon>
        <taxon>Bacteroidota</taxon>
        <taxon>Bacteroidia</taxon>
        <taxon>Bacteroidales</taxon>
        <taxon>Tannerellaceae</taxon>
        <taxon>Tannerella</taxon>
    </lineage>
</organism>
<dbReference type="GO" id="GO:0042256">
    <property type="term" value="P:cytosolic ribosome assembly"/>
    <property type="evidence" value="ECO:0007669"/>
    <property type="project" value="UniProtKB-UniRule"/>
</dbReference>
<comment type="subunit">
    <text evidence="2">Interacts with ribosomal protein uL14 (rplN).</text>
</comment>
<proteinExistence type="inferred from homology"/>
<dbReference type="AlphaFoldDB" id="A0A1D3UT67"/>
<reference evidence="3 6" key="2">
    <citation type="submission" date="2017-09" db="EMBL/GenBank/DDBJ databases">
        <title>Phase variable restriction modification systems are present in the genome sequences of periodontal pathogens Prevotella intermedia, Tannerella forsythia and Porphyromonas gingivalis.</title>
        <authorList>
            <person name="Haigh R.D."/>
            <person name="Crawford L."/>
            <person name="Ralph J."/>
            <person name="Wanford J."/>
            <person name="Vartoukian S.R."/>
            <person name="Hijazib K."/>
            <person name="Wade W."/>
            <person name="Oggioni M.R."/>
        </authorList>
    </citation>
    <scope>NUCLEOTIDE SEQUENCE [LARGE SCALE GENOMIC DNA]</scope>
    <source>
        <strain evidence="3 6">WW11663</strain>
    </source>
</reference>
<dbReference type="EMBL" id="NSLJ01000027">
    <property type="protein sequence ID" value="PDP43155.1"/>
    <property type="molecule type" value="Genomic_DNA"/>
</dbReference>
<keyword evidence="2" id="KW-0963">Cytoplasm</keyword>
<dbReference type="Pfam" id="PF02410">
    <property type="entry name" value="RsfS"/>
    <property type="match status" value="1"/>
</dbReference>
<keyword evidence="2" id="KW-0810">Translation regulation</keyword>
<protein>
    <recommendedName>
        <fullName evidence="2">Ribosomal silencing factor RsfS</fullName>
    </recommendedName>
</protein>
<dbReference type="OrthoDB" id="9793681at2"/>
<dbReference type="NCBIfam" id="TIGR00090">
    <property type="entry name" value="rsfS_iojap_ybeB"/>
    <property type="match status" value="1"/>
</dbReference>
<evidence type="ECO:0000313" key="6">
    <source>
        <dbReference type="Proteomes" id="UP000219259"/>
    </source>
</evidence>
<dbReference type="PANTHER" id="PTHR21043">
    <property type="entry name" value="IOJAP SUPERFAMILY ORTHOLOG"/>
    <property type="match status" value="1"/>
</dbReference>
<keyword evidence="2" id="KW-0678">Repressor</keyword>